<accession>A0A3B9II72</accession>
<proteinExistence type="predicted"/>
<protein>
    <recommendedName>
        <fullName evidence="4">Peptidase</fullName>
    </recommendedName>
</protein>
<organism evidence="2 3">
    <name type="scientific">Tistrella mobilis</name>
    <dbReference type="NCBI Taxonomy" id="171437"/>
    <lineage>
        <taxon>Bacteria</taxon>
        <taxon>Pseudomonadati</taxon>
        <taxon>Pseudomonadota</taxon>
        <taxon>Alphaproteobacteria</taxon>
        <taxon>Geminicoccales</taxon>
        <taxon>Geminicoccaceae</taxon>
        <taxon>Tistrella</taxon>
    </lineage>
</organism>
<evidence type="ECO:0000313" key="2">
    <source>
        <dbReference type="EMBL" id="HAE47581.1"/>
    </source>
</evidence>
<reference evidence="2 3" key="1">
    <citation type="journal article" date="2018" name="Nat. Biotechnol.">
        <title>A standardized bacterial taxonomy based on genome phylogeny substantially revises the tree of life.</title>
        <authorList>
            <person name="Parks D.H."/>
            <person name="Chuvochina M."/>
            <person name="Waite D.W."/>
            <person name="Rinke C."/>
            <person name="Skarshewski A."/>
            <person name="Chaumeil P.A."/>
            <person name="Hugenholtz P."/>
        </authorList>
    </citation>
    <scope>NUCLEOTIDE SEQUENCE [LARGE SCALE GENOMIC DNA]</scope>
    <source>
        <strain evidence="2">UBA8739</strain>
    </source>
</reference>
<name>A0A3B9II72_9PROT</name>
<feature type="compositionally biased region" description="Low complexity" evidence="1">
    <location>
        <begin position="223"/>
        <end position="233"/>
    </location>
</feature>
<dbReference type="Proteomes" id="UP000257706">
    <property type="component" value="Unassembled WGS sequence"/>
</dbReference>
<comment type="caution">
    <text evidence="2">The sequence shown here is derived from an EMBL/GenBank/DDBJ whole genome shotgun (WGS) entry which is preliminary data.</text>
</comment>
<dbReference type="EMBL" id="DMAI01000142">
    <property type="protein sequence ID" value="HAE47581.1"/>
    <property type="molecule type" value="Genomic_DNA"/>
</dbReference>
<gene>
    <name evidence="2" type="ORF">DCK97_09200</name>
</gene>
<feature type="region of interest" description="Disordered" evidence="1">
    <location>
        <begin position="205"/>
        <end position="248"/>
    </location>
</feature>
<evidence type="ECO:0000256" key="1">
    <source>
        <dbReference type="SAM" id="MobiDB-lite"/>
    </source>
</evidence>
<dbReference type="AlphaFoldDB" id="A0A3B9II72"/>
<sequence>MTGIKQTPTIEVFRSGTFTSMEGRRITYTPAQLRAIADAYDPATAPAPAVVGHPDHTAPALAWVRSFAYDAQADRLRATLEDVQPELAEAVAAKTYRRVSLSMFDPDHPANPRPGTWYPRHVGFLGGASPAVTGLRLVEFALPSSEATTIEGDLASFGDGSAAATASIVRRLRDWMIEQFGLDTADRVLPGYEIQWLSDIDSQPATPATPGFAVSPPDPTPTPTEDNPVTTTPTPTPAPAPSPDAADLARREAALAQAQAALAAERATSFAERLVTEGRLIPASRDGVVALLTALSGPDAGTSTVSFAAGEPAIAEADALRRILEAQPPVVSYGSYRMPPAEGDGGGVSFAAPSGREVDRNRLDLHNQALAYQRQHPGTSYVDAVMAVS</sequence>
<evidence type="ECO:0000313" key="3">
    <source>
        <dbReference type="Proteomes" id="UP000257706"/>
    </source>
</evidence>
<evidence type="ECO:0008006" key="4">
    <source>
        <dbReference type="Google" id="ProtNLM"/>
    </source>
</evidence>